<dbReference type="Proteomes" id="UP000321306">
    <property type="component" value="Unassembled WGS sequence"/>
</dbReference>
<feature type="transmembrane region" description="Helical" evidence="1">
    <location>
        <begin position="37"/>
        <end position="54"/>
    </location>
</feature>
<keyword evidence="1" id="KW-1133">Transmembrane helix</keyword>
<sequence length="154" mass="17459">MDGLVLFHVVTAGTALLSGFTAVNLQRKAPLHRIAGKAYLLSWLGFAASAYLIGARRPEISPFEVITTIGLFFTLMAYWAVLNRRKLGPRWIGLHYNNMLSSLAFVCIATLNQILFRMFDVPQWSFWVLVALPFFVLPIYGRKLNRRYFAKGTS</sequence>
<evidence type="ECO:0000313" key="3">
    <source>
        <dbReference type="Proteomes" id="UP000321306"/>
    </source>
</evidence>
<gene>
    <name evidence="2" type="ORF">DC3_32590</name>
</gene>
<dbReference type="AlphaFoldDB" id="A0A511N418"/>
<dbReference type="InterPro" id="IPR018750">
    <property type="entry name" value="DUF2306_membrane"/>
</dbReference>
<dbReference type="Pfam" id="PF10067">
    <property type="entry name" value="DUF2306"/>
    <property type="match status" value="1"/>
</dbReference>
<dbReference type="RefSeq" id="WP_146886018.1">
    <property type="nucleotide sequence ID" value="NZ_BJXB01000014.1"/>
</dbReference>
<dbReference type="OrthoDB" id="9826292at2"/>
<keyword evidence="1" id="KW-0472">Membrane</keyword>
<feature type="transmembrane region" description="Helical" evidence="1">
    <location>
        <begin position="94"/>
        <end position="115"/>
    </location>
</feature>
<proteinExistence type="predicted"/>
<feature type="transmembrane region" description="Helical" evidence="1">
    <location>
        <begin position="60"/>
        <end position="82"/>
    </location>
</feature>
<accession>A0A511N418</accession>
<dbReference type="EMBL" id="BJXB01000014">
    <property type="protein sequence ID" value="GEM47624.1"/>
    <property type="molecule type" value="Genomic_DNA"/>
</dbReference>
<evidence type="ECO:0008006" key="4">
    <source>
        <dbReference type="Google" id="ProtNLM"/>
    </source>
</evidence>
<keyword evidence="1" id="KW-0812">Transmembrane</keyword>
<feature type="transmembrane region" description="Helical" evidence="1">
    <location>
        <begin position="6"/>
        <end position="25"/>
    </location>
</feature>
<organism evidence="2 3">
    <name type="scientific">Deinococcus cellulosilyticus (strain DSM 18568 / NBRC 106333 / KACC 11606 / 5516J-15)</name>
    <dbReference type="NCBI Taxonomy" id="1223518"/>
    <lineage>
        <taxon>Bacteria</taxon>
        <taxon>Thermotogati</taxon>
        <taxon>Deinococcota</taxon>
        <taxon>Deinococci</taxon>
        <taxon>Deinococcales</taxon>
        <taxon>Deinococcaceae</taxon>
        <taxon>Deinococcus</taxon>
    </lineage>
</organism>
<evidence type="ECO:0000313" key="2">
    <source>
        <dbReference type="EMBL" id="GEM47624.1"/>
    </source>
</evidence>
<feature type="transmembrane region" description="Helical" evidence="1">
    <location>
        <begin position="121"/>
        <end position="141"/>
    </location>
</feature>
<reference evidence="2 3" key="1">
    <citation type="submission" date="2019-07" db="EMBL/GenBank/DDBJ databases">
        <title>Whole genome shotgun sequence of Deinococcus cellulosilyticus NBRC 106333.</title>
        <authorList>
            <person name="Hosoyama A."/>
            <person name="Uohara A."/>
            <person name="Ohji S."/>
            <person name="Ichikawa N."/>
        </authorList>
    </citation>
    <scope>NUCLEOTIDE SEQUENCE [LARGE SCALE GENOMIC DNA]</scope>
    <source>
        <strain evidence="2 3">NBRC 106333</strain>
    </source>
</reference>
<protein>
    <recommendedName>
        <fullName evidence="4">DUF2306 domain-containing protein</fullName>
    </recommendedName>
</protein>
<keyword evidence="3" id="KW-1185">Reference proteome</keyword>
<name>A0A511N418_DEIC1</name>
<evidence type="ECO:0000256" key="1">
    <source>
        <dbReference type="SAM" id="Phobius"/>
    </source>
</evidence>
<comment type="caution">
    <text evidence="2">The sequence shown here is derived from an EMBL/GenBank/DDBJ whole genome shotgun (WGS) entry which is preliminary data.</text>
</comment>